<keyword evidence="3" id="KW-1185">Reference proteome</keyword>
<dbReference type="EMBL" id="CP006841">
    <property type="protein sequence ID" value="ALA66496.1"/>
    <property type="molecule type" value="Genomic_DNA"/>
</dbReference>
<protein>
    <submittedName>
        <fullName evidence="2">Flavodoxin</fullName>
    </submittedName>
</protein>
<sequence length="150" mass="15919">MSTLLIVHHSPTPLLQEILARVLDGARDPAIEGVDVRVIDALEANTSDLTSADAILLGTSANFGYISGALKHFFDTTFREASETTKGLPFSYWIRGGFDTTGAENAMKSITTGYGWELAAEPVVFVGSLDDALSHDLVNLGGTMAAGLME</sequence>
<dbReference type="OrthoDB" id="5736081at2"/>
<dbReference type="InterPro" id="IPR029039">
    <property type="entry name" value="Flavoprotein-like_sf"/>
</dbReference>
<accession>A0A0K2GYE1</accession>
<dbReference type="SUPFAM" id="SSF52218">
    <property type="entry name" value="Flavoproteins"/>
    <property type="match status" value="1"/>
</dbReference>
<dbReference type="AlphaFoldDB" id="A0A0K2GYE1"/>
<evidence type="ECO:0000259" key="1">
    <source>
        <dbReference type="PROSITE" id="PS50902"/>
    </source>
</evidence>
<organism evidence="2 3">
    <name type="scientific">Corynebacterium lactis RW2-5</name>
    <dbReference type="NCBI Taxonomy" id="1408189"/>
    <lineage>
        <taxon>Bacteria</taxon>
        <taxon>Bacillati</taxon>
        <taxon>Actinomycetota</taxon>
        <taxon>Actinomycetes</taxon>
        <taxon>Mycobacteriales</taxon>
        <taxon>Corynebacteriaceae</taxon>
        <taxon>Corynebacterium</taxon>
    </lineage>
</organism>
<dbReference type="InterPro" id="IPR008254">
    <property type="entry name" value="Flavodoxin/NO_synth"/>
</dbReference>
<dbReference type="RefSeq" id="WP_053411278.1">
    <property type="nucleotide sequence ID" value="NZ_CP006841.1"/>
</dbReference>
<dbReference type="Gene3D" id="3.40.50.360">
    <property type="match status" value="1"/>
</dbReference>
<feature type="domain" description="Flavodoxin-like" evidence="1">
    <location>
        <begin position="4"/>
        <end position="150"/>
    </location>
</feature>
<evidence type="ECO:0000313" key="3">
    <source>
        <dbReference type="Proteomes" id="UP000058446"/>
    </source>
</evidence>
<gene>
    <name evidence="2" type="ORF">CLAC_00710</name>
</gene>
<dbReference type="PATRIC" id="fig|1408189.4.peg.140"/>
<reference evidence="2 3" key="1">
    <citation type="submission" date="2013-10" db="EMBL/GenBank/DDBJ databases">
        <title>Complete genome sequence of Corynebacterium lactis DSM 45799(T), isolated from raw cow milk.</title>
        <authorList>
            <person name="Ruckert C."/>
            <person name="Albersmeier A."/>
            <person name="Lipski A."/>
            <person name="Kalinowski J."/>
        </authorList>
    </citation>
    <scope>NUCLEOTIDE SEQUENCE [LARGE SCALE GENOMIC DNA]</scope>
    <source>
        <strain evidence="2 3">RW2-5</strain>
    </source>
</reference>
<dbReference type="GO" id="GO:0010181">
    <property type="term" value="F:FMN binding"/>
    <property type="evidence" value="ECO:0007669"/>
    <property type="project" value="InterPro"/>
</dbReference>
<dbReference type="STRING" id="1408189.CLAC_00710"/>
<proteinExistence type="predicted"/>
<dbReference type="PROSITE" id="PS50902">
    <property type="entry name" value="FLAVODOXIN_LIKE"/>
    <property type="match status" value="1"/>
</dbReference>
<name>A0A0K2GYE1_9CORY</name>
<evidence type="ECO:0000313" key="2">
    <source>
        <dbReference type="EMBL" id="ALA66496.1"/>
    </source>
</evidence>
<dbReference type="KEGG" id="clw:CLAC_00710"/>
<dbReference type="Proteomes" id="UP000058446">
    <property type="component" value="Chromosome"/>
</dbReference>